<keyword evidence="2 5" id="KW-0812">Transmembrane</keyword>
<evidence type="ECO:0000256" key="3">
    <source>
        <dbReference type="ARBA" id="ARBA00022989"/>
    </source>
</evidence>
<evidence type="ECO:0000313" key="7">
    <source>
        <dbReference type="EMBL" id="GGE49987.1"/>
    </source>
</evidence>
<protein>
    <submittedName>
        <fullName evidence="7">Ferric reductase</fullName>
    </submittedName>
</protein>
<proteinExistence type="predicted"/>
<dbReference type="Pfam" id="PF01794">
    <property type="entry name" value="Ferric_reduct"/>
    <property type="match status" value="1"/>
</dbReference>
<feature type="transmembrane region" description="Helical" evidence="5">
    <location>
        <begin position="40"/>
        <end position="64"/>
    </location>
</feature>
<keyword evidence="8" id="KW-1185">Reference proteome</keyword>
<comment type="subcellular location">
    <subcellularLocation>
        <location evidence="1">Membrane</location>
        <topology evidence="1">Multi-pass membrane protein</topology>
    </subcellularLocation>
</comment>
<evidence type="ECO:0000256" key="5">
    <source>
        <dbReference type="SAM" id="Phobius"/>
    </source>
</evidence>
<feature type="transmembrane region" description="Helical" evidence="5">
    <location>
        <begin position="76"/>
        <end position="94"/>
    </location>
</feature>
<dbReference type="EMBL" id="BMKN01000002">
    <property type="protein sequence ID" value="GGE49987.1"/>
    <property type="molecule type" value="Genomic_DNA"/>
</dbReference>
<feature type="domain" description="Ferric oxidoreductase" evidence="6">
    <location>
        <begin position="44"/>
        <end position="155"/>
    </location>
</feature>
<evidence type="ECO:0000259" key="6">
    <source>
        <dbReference type="Pfam" id="PF01794"/>
    </source>
</evidence>
<organism evidence="7 8">
    <name type="scientific">Actibacterium pelagium</name>
    <dbReference type="NCBI Taxonomy" id="2029103"/>
    <lineage>
        <taxon>Bacteria</taxon>
        <taxon>Pseudomonadati</taxon>
        <taxon>Pseudomonadota</taxon>
        <taxon>Alphaproteobacteria</taxon>
        <taxon>Rhodobacterales</taxon>
        <taxon>Roseobacteraceae</taxon>
        <taxon>Actibacterium</taxon>
    </lineage>
</organism>
<dbReference type="Proteomes" id="UP000606730">
    <property type="component" value="Unassembled WGS sequence"/>
</dbReference>
<dbReference type="AlphaFoldDB" id="A0A917EJ86"/>
<evidence type="ECO:0000256" key="2">
    <source>
        <dbReference type="ARBA" id="ARBA00022692"/>
    </source>
</evidence>
<dbReference type="OrthoDB" id="7917288at2"/>
<reference evidence="7" key="1">
    <citation type="journal article" date="2014" name="Int. J. Syst. Evol. Microbiol.">
        <title>Complete genome sequence of Corynebacterium casei LMG S-19264T (=DSM 44701T), isolated from a smear-ripened cheese.</title>
        <authorList>
            <consortium name="US DOE Joint Genome Institute (JGI-PGF)"/>
            <person name="Walter F."/>
            <person name="Albersmeier A."/>
            <person name="Kalinowski J."/>
            <person name="Ruckert C."/>
        </authorList>
    </citation>
    <scope>NUCLEOTIDE SEQUENCE</scope>
    <source>
        <strain evidence="7">CGMCC 1.16012</strain>
    </source>
</reference>
<accession>A0A917EJ86</accession>
<dbReference type="GO" id="GO:0016020">
    <property type="term" value="C:membrane"/>
    <property type="evidence" value="ECO:0007669"/>
    <property type="project" value="UniProtKB-SubCell"/>
</dbReference>
<keyword evidence="3 5" id="KW-1133">Transmembrane helix</keyword>
<reference evidence="7" key="2">
    <citation type="submission" date="2020-09" db="EMBL/GenBank/DDBJ databases">
        <authorList>
            <person name="Sun Q."/>
            <person name="Zhou Y."/>
        </authorList>
    </citation>
    <scope>NUCLEOTIDE SEQUENCE</scope>
    <source>
        <strain evidence="7">CGMCC 1.16012</strain>
    </source>
</reference>
<evidence type="ECO:0000256" key="1">
    <source>
        <dbReference type="ARBA" id="ARBA00004141"/>
    </source>
</evidence>
<comment type="caution">
    <text evidence="7">The sequence shown here is derived from an EMBL/GenBank/DDBJ whole genome shotgun (WGS) entry which is preliminary data.</text>
</comment>
<feature type="transmembrane region" description="Helical" evidence="5">
    <location>
        <begin position="114"/>
        <end position="132"/>
    </location>
</feature>
<feature type="transmembrane region" description="Helical" evidence="5">
    <location>
        <begin position="169"/>
        <end position="188"/>
    </location>
</feature>
<feature type="transmembrane region" description="Helical" evidence="5">
    <location>
        <begin position="144"/>
        <end position="163"/>
    </location>
</feature>
<evidence type="ECO:0000313" key="8">
    <source>
        <dbReference type="Proteomes" id="UP000606730"/>
    </source>
</evidence>
<sequence length="203" mass="21736">MNRLHHALIWAGFLAVIGVPLVLAATSPLLAWRQPIYVAAGFAGVLGMAVLLAQPLLVTGVLPGLSGLKGRRAHRWVGGLLVGLIVVHVVGLWITSPPDMIDALTFTSPTPFSPWGVIAMWAIFGAAGLAIYRARMRLPIWRIAHSALVVIVVIGSVVHAMLIEGTMEIVSKAAVSAIVLIVTGLTIAKRRAWAPFMPKRTRR</sequence>
<keyword evidence="4 5" id="KW-0472">Membrane</keyword>
<name>A0A917EJ86_9RHOB</name>
<evidence type="ECO:0000256" key="4">
    <source>
        <dbReference type="ARBA" id="ARBA00023136"/>
    </source>
</evidence>
<gene>
    <name evidence="7" type="ORF">GCM10011517_17210</name>
</gene>
<dbReference type="RefSeq" id="WP_143226533.1">
    <property type="nucleotide sequence ID" value="NZ_BMKN01000002.1"/>
</dbReference>
<dbReference type="InterPro" id="IPR013130">
    <property type="entry name" value="Fe3_Rdtase_TM_dom"/>
</dbReference>